<dbReference type="CDD" id="cd00554">
    <property type="entry name" value="MECDP_synthase"/>
    <property type="match status" value="1"/>
</dbReference>
<feature type="binding site" evidence="9">
    <location>
        <begin position="57"/>
        <end position="59"/>
    </location>
    <ligand>
        <name>4-CDP-2-C-methyl-D-erythritol 2-phosphate</name>
        <dbReference type="ChEBI" id="CHEBI:57919"/>
    </ligand>
</feature>
<comment type="function">
    <text evidence="9">Involved in the biosynthesis of isopentenyl diphosphate (IPP) and dimethylallyl diphosphate (DMAPP), two major building blocks of isoprenoid compounds. Catalyzes the conversion of 4-diphosphocytidyl-2-C-methyl-D-erythritol 2-phosphate (CDP-ME2P) to 2-C-methyl-D-erythritol 2,4-cyclodiphosphate (ME-CPP) with a corresponding release of cytidine 5-monophosphate (CMP).</text>
</comment>
<organism evidence="12 13">
    <name type="scientific">Pseudoalteromonas amylolytica</name>
    <dbReference type="NCBI Taxonomy" id="1859457"/>
    <lineage>
        <taxon>Bacteria</taxon>
        <taxon>Pseudomonadati</taxon>
        <taxon>Pseudomonadota</taxon>
        <taxon>Gammaproteobacteria</taxon>
        <taxon>Alteromonadales</taxon>
        <taxon>Pseudoalteromonadaceae</taxon>
        <taxon>Pseudoalteromonas</taxon>
    </lineage>
</organism>
<dbReference type="GO" id="GO:0016114">
    <property type="term" value="P:terpenoid biosynthetic process"/>
    <property type="evidence" value="ECO:0007669"/>
    <property type="project" value="InterPro"/>
</dbReference>
<dbReference type="GO" id="GO:0008685">
    <property type="term" value="F:2-C-methyl-D-erythritol 2,4-cyclodiphosphate synthase activity"/>
    <property type="evidence" value="ECO:0007669"/>
    <property type="project" value="UniProtKB-UniRule"/>
</dbReference>
<dbReference type="EC" id="4.6.1.12" evidence="5 9"/>
<dbReference type="InterPro" id="IPR020555">
    <property type="entry name" value="MECDP_synthase_CS"/>
</dbReference>
<keyword evidence="13" id="KW-1185">Reference proteome</keyword>
<evidence type="ECO:0000256" key="2">
    <source>
        <dbReference type="ARBA" id="ARBA00004709"/>
    </source>
</evidence>
<feature type="binding site" evidence="9">
    <location>
        <begin position="9"/>
        <end position="11"/>
    </location>
    <ligand>
        <name>4-CDP-2-C-methyl-D-erythritol 2-phosphate</name>
        <dbReference type="ChEBI" id="CHEBI:57919"/>
    </ligand>
</feature>
<keyword evidence="8 9" id="KW-0456">Lyase</keyword>
<reference evidence="12 13" key="1">
    <citation type="submission" date="2016-09" db="EMBL/GenBank/DDBJ databases">
        <title>Pseudoalteromonas amylolytica sp. nov., isolated from the surface seawater.</title>
        <authorList>
            <person name="Wu Y.-H."/>
            <person name="Cheng H."/>
            <person name="Jin X.-B."/>
            <person name="Wang C.-S."/>
            <person name="Xu X.-W."/>
        </authorList>
    </citation>
    <scope>NUCLEOTIDE SEQUENCE [LARGE SCALE GENOMIC DNA]</scope>
    <source>
        <strain evidence="12 13">JW1</strain>
    </source>
</reference>
<sequence>MIRIGHGFDVHKFGGDGPLTICGEKISYEQGFIAHSDGDVAIHALCDALLGALALGDIGKHFPDTSEEFAGIDSRILLRRVVAQMQEMGYQLGNCDITIVAQAPKMRPHIDAMRGNLAQDCAADISQVNVKATTTEKLGFEGRKEGISAHAVVVLMKS</sequence>
<dbReference type="OrthoDB" id="9804336at2"/>
<comment type="caution">
    <text evidence="12">The sequence shown here is derived from an EMBL/GenBank/DDBJ whole genome shotgun (WGS) entry which is preliminary data.</text>
</comment>
<proteinExistence type="inferred from homology"/>
<dbReference type="NCBIfam" id="TIGR00151">
    <property type="entry name" value="ispF"/>
    <property type="match status" value="1"/>
</dbReference>
<dbReference type="EMBL" id="MKJU01000026">
    <property type="protein sequence ID" value="OHU90472.1"/>
    <property type="molecule type" value="Genomic_DNA"/>
</dbReference>
<comment type="pathway">
    <text evidence="2 9">Isoprenoid biosynthesis; isopentenyl diphosphate biosynthesis via DXP pathway; isopentenyl diphosphate from 1-deoxy-D-xylulose 5-phosphate: step 4/6.</text>
</comment>
<evidence type="ECO:0000256" key="7">
    <source>
        <dbReference type="ARBA" id="ARBA00023229"/>
    </source>
</evidence>
<feature type="domain" description="2-C-methyl-D-erythritol 2,4-cyclodiphosphate synthase" evidence="11">
    <location>
        <begin position="2"/>
        <end position="155"/>
    </location>
</feature>
<comment type="caution">
    <text evidence="9">Lacks conserved residue(s) required for the propagation of feature annotation.</text>
</comment>
<evidence type="ECO:0000313" key="12">
    <source>
        <dbReference type="EMBL" id="OHU90472.1"/>
    </source>
</evidence>
<dbReference type="InterPro" id="IPR036571">
    <property type="entry name" value="MECDP_synthase_sf"/>
</dbReference>
<dbReference type="Gene3D" id="3.30.1330.50">
    <property type="entry name" value="2-C-methyl-D-erythritol 2,4-cyclodiphosphate synthase"/>
    <property type="match status" value="1"/>
</dbReference>
<dbReference type="FunFam" id="3.30.1330.50:FF:000001">
    <property type="entry name" value="2-C-methyl-D-erythritol 2,4-cyclodiphosphate synthase"/>
    <property type="match status" value="1"/>
</dbReference>
<keyword evidence="6 9" id="KW-0479">Metal-binding</keyword>
<evidence type="ECO:0000256" key="6">
    <source>
        <dbReference type="ARBA" id="ARBA00022723"/>
    </source>
</evidence>
<name>A0A1S1MYE5_9GAMM</name>
<evidence type="ECO:0000256" key="3">
    <source>
        <dbReference type="ARBA" id="ARBA00008480"/>
    </source>
</evidence>
<evidence type="ECO:0000256" key="9">
    <source>
        <dbReference type="HAMAP-Rule" id="MF_00107"/>
    </source>
</evidence>
<evidence type="ECO:0000259" key="11">
    <source>
        <dbReference type="Pfam" id="PF02542"/>
    </source>
</evidence>
<dbReference type="RefSeq" id="WP_070985835.1">
    <property type="nucleotide sequence ID" value="NZ_MKJU01000026.1"/>
</dbReference>
<dbReference type="PANTHER" id="PTHR43181:SF1">
    <property type="entry name" value="2-C-METHYL-D-ERYTHRITOL 2,4-CYCLODIPHOSPHATE SYNTHASE, CHLOROPLASTIC"/>
    <property type="match status" value="1"/>
</dbReference>
<dbReference type="Pfam" id="PF02542">
    <property type="entry name" value="YgbB"/>
    <property type="match status" value="1"/>
</dbReference>
<feature type="binding site" evidence="9">
    <location>
        <position position="11"/>
    </location>
    <ligand>
        <name>a divalent metal cation</name>
        <dbReference type="ChEBI" id="CHEBI:60240"/>
    </ligand>
</feature>
<evidence type="ECO:0000256" key="5">
    <source>
        <dbReference type="ARBA" id="ARBA00012579"/>
    </source>
</evidence>
<evidence type="ECO:0000256" key="10">
    <source>
        <dbReference type="RuleBase" id="RU004395"/>
    </source>
</evidence>
<dbReference type="GO" id="GO:0046872">
    <property type="term" value="F:metal ion binding"/>
    <property type="evidence" value="ECO:0007669"/>
    <property type="project" value="UniProtKB-KW"/>
</dbReference>
<dbReference type="HAMAP" id="MF_00107">
    <property type="entry name" value="IspF"/>
    <property type="match status" value="1"/>
</dbReference>
<dbReference type="GO" id="GO:0019288">
    <property type="term" value="P:isopentenyl diphosphate biosynthetic process, methylerythritol 4-phosphate pathway"/>
    <property type="evidence" value="ECO:0007669"/>
    <property type="project" value="UniProtKB-UniRule"/>
</dbReference>
<dbReference type="PANTHER" id="PTHR43181">
    <property type="entry name" value="2-C-METHYL-D-ERYTHRITOL 2,4-CYCLODIPHOSPHATE SYNTHASE, CHLOROPLASTIC"/>
    <property type="match status" value="1"/>
</dbReference>
<dbReference type="InterPro" id="IPR003526">
    <property type="entry name" value="MECDP_synthase"/>
</dbReference>
<feature type="binding site" evidence="9">
    <location>
        <position position="140"/>
    </location>
    <ligand>
        <name>4-CDP-2-C-methyl-D-erythritol 2-phosphate</name>
        <dbReference type="ChEBI" id="CHEBI:57919"/>
    </ligand>
</feature>
<evidence type="ECO:0000256" key="4">
    <source>
        <dbReference type="ARBA" id="ARBA00011233"/>
    </source>
</evidence>
<evidence type="ECO:0000313" key="13">
    <source>
        <dbReference type="Proteomes" id="UP000179786"/>
    </source>
</evidence>
<evidence type="ECO:0000256" key="1">
    <source>
        <dbReference type="ARBA" id="ARBA00000200"/>
    </source>
</evidence>
<keyword evidence="7 9" id="KW-0414">Isoprene biosynthesis</keyword>
<feature type="binding site" evidence="9">
    <location>
        <begin position="35"/>
        <end position="36"/>
    </location>
    <ligand>
        <name>4-CDP-2-C-methyl-D-erythritol 2-phosphate</name>
        <dbReference type="ChEBI" id="CHEBI:57919"/>
    </ligand>
</feature>
<comment type="subunit">
    <text evidence="4 9">Homotrimer.</text>
</comment>
<dbReference type="STRING" id="1859457.BET10_13910"/>
<dbReference type="AlphaFoldDB" id="A0A1S1MYE5"/>
<accession>A0A1S1MYE5</accession>
<evidence type="ECO:0000256" key="8">
    <source>
        <dbReference type="ARBA" id="ARBA00023239"/>
    </source>
</evidence>
<feature type="site" description="Transition state stabilizer" evidence="9">
    <location>
        <position position="35"/>
    </location>
</feature>
<dbReference type="SUPFAM" id="SSF69765">
    <property type="entry name" value="IpsF-like"/>
    <property type="match status" value="1"/>
</dbReference>
<comment type="cofactor">
    <cofactor evidence="9">
        <name>a divalent metal cation</name>
        <dbReference type="ChEBI" id="CHEBI:60240"/>
    </cofactor>
    <text evidence="9">Binds 1 divalent metal cation per subunit.</text>
</comment>
<dbReference type="Proteomes" id="UP000179786">
    <property type="component" value="Unassembled WGS sequence"/>
</dbReference>
<feature type="binding site" evidence="9">
    <location>
        <position position="43"/>
    </location>
    <ligand>
        <name>a divalent metal cation</name>
        <dbReference type="ChEBI" id="CHEBI:60240"/>
    </ligand>
</feature>
<feature type="binding site" evidence="9">
    <location>
        <position position="143"/>
    </location>
    <ligand>
        <name>4-CDP-2-C-methyl-D-erythritol 2-phosphate</name>
        <dbReference type="ChEBI" id="CHEBI:57919"/>
    </ligand>
</feature>
<feature type="site" description="Transition state stabilizer" evidence="9">
    <location>
        <position position="134"/>
    </location>
</feature>
<comment type="similarity">
    <text evidence="3 9 10">Belongs to the IspF family.</text>
</comment>
<feature type="binding site" evidence="9">
    <location>
        <position position="9"/>
    </location>
    <ligand>
        <name>a divalent metal cation</name>
        <dbReference type="ChEBI" id="CHEBI:60240"/>
    </ligand>
</feature>
<protein>
    <recommendedName>
        <fullName evidence="5 9">2-C-methyl-D-erythritol 2,4-cyclodiphosphate synthase</fullName>
        <shortName evidence="9">MECDP-synthase</shortName>
        <shortName evidence="9">MECPP-synthase</shortName>
        <shortName evidence="9">MECPS</shortName>
        <ecNumber evidence="5 9">4.6.1.12</ecNumber>
    </recommendedName>
</protein>
<gene>
    <name evidence="9" type="primary">ispF</name>
    <name evidence="12" type="ORF">BET10_13910</name>
</gene>
<dbReference type="PROSITE" id="PS01350">
    <property type="entry name" value="ISPF"/>
    <property type="match status" value="1"/>
</dbReference>
<feature type="binding site" evidence="9">
    <location>
        <begin position="133"/>
        <end position="136"/>
    </location>
    <ligand>
        <name>4-CDP-2-C-methyl-D-erythritol 2-phosphate</name>
        <dbReference type="ChEBI" id="CHEBI:57919"/>
    </ligand>
</feature>
<comment type="catalytic activity">
    <reaction evidence="1 9 10">
        <text>4-CDP-2-C-methyl-D-erythritol 2-phosphate = 2-C-methyl-D-erythritol 2,4-cyclic diphosphate + CMP</text>
        <dbReference type="Rhea" id="RHEA:23864"/>
        <dbReference type="ChEBI" id="CHEBI:57919"/>
        <dbReference type="ChEBI" id="CHEBI:58483"/>
        <dbReference type="ChEBI" id="CHEBI:60377"/>
        <dbReference type="EC" id="4.6.1.12"/>
    </reaction>
</comment>
<dbReference type="UniPathway" id="UPA00056">
    <property type="reaction ID" value="UER00095"/>
</dbReference>